<reference evidence="8 9" key="1">
    <citation type="submission" date="2016-08" db="EMBL/GenBank/DDBJ databases">
        <title>Draft genome sequence of allopolyploid Zygosaccharomyces rouxii.</title>
        <authorList>
            <person name="Watanabe J."/>
            <person name="Uehara K."/>
            <person name="Mogi Y."/>
            <person name="Tsukioka Y."/>
        </authorList>
    </citation>
    <scope>NUCLEOTIDE SEQUENCE [LARGE SCALE GENOMIC DNA]</scope>
    <source>
        <strain evidence="8 9">NBRC 110957</strain>
    </source>
</reference>
<dbReference type="eggNOG" id="KOG2599">
    <property type="taxonomic scope" value="Eukaryota"/>
</dbReference>
<dbReference type="Pfam" id="PF08543">
    <property type="entry name" value="Phos_pyr_kin"/>
    <property type="match status" value="1"/>
</dbReference>
<dbReference type="GO" id="GO:0005829">
    <property type="term" value="C:cytosol"/>
    <property type="evidence" value="ECO:0007669"/>
    <property type="project" value="TreeGrafter"/>
</dbReference>
<keyword evidence="4" id="KW-0547">Nucleotide-binding</keyword>
<dbReference type="SUPFAM" id="SSF53613">
    <property type="entry name" value="Ribokinase-like"/>
    <property type="match status" value="1"/>
</dbReference>
<accession>A0A1Q2ZZT8</accession>
<evidence type="ECO:0000256" key="3">
    <source>
        <dbReference type="ARBA" id="ARBA00022679"/>
    </source>
</evidence>
<evidence type="ECO:0000256" key="2">
    <source>
        <dbReference type="ARBA" id="ARBA00012104"/>
    </source>
</evidence>
<proteinExistence type="inferred from homology"/>
<evidence type="ECO:0000313" key="9">
    <source>
        <dbReference type="Proteomes" id="UP000187013"/>
    </source>
</evidence>
<dbReference type="Gene3D" id="3.40.1190.20">
    <property type="match status" value="1"/>
</dbReference>
<dbReference type="GO" id="GO:0005524">
    <property type="term" value="F:ATP binding"/>
    <property type="evidence" value="ECO:0007669"/>
    <property type="project" value="UniProtKB-KW"/>
</dbReference>
<evidence type="ECO:0000256" key="1">
    <source>
        <dbReference type="ARBA" id="ARBA00008805"/>
    </source>
</evidence>
<evidence type="ECO:0000256" key="5">
    <source>
        <dbReference type="ARBA" id="ARBA00022777"/>
    </source>
</evidence>
<gene>
    <name evidence="8" type="ORF">ZYGR_0N03510</name>
</gene>
<dbReference type="OrthoDB" id="2104723at2759"/>
<comment type="similarity">
    <text evidence="1">Belongs to the pyridoxine kinase family.</text>
</comment>
<dbReference type="InterPro" id="IPR004625">
    <property type="entry name" value="PyrdxlKinase"/>
</dbReference>
<comment type="caution">
    <text evidence="8">The sequence shown here is derived from an EMBL/GenBank/DDBJ whole genome shotgun (WGS) entry which is preliminary data.</text>
</comment>
<dbReference type="EC" id="2.7.1.35" evidence="2"/>
<name>A0A1Q2ZZT8_ZYGRO</name>
<evidence type="ECO:0000259" key="7">
    <source>
        <dbReference type="Pfam" id="PF08543"/>
    </source>
</evidence>
<dbReference type="NCBIfam" id="TIGR00687">
    <property type="entry name" value="pyridox_kin"/>
    <property type="match status" value="1"/>
</dbReference>
<dbReference type="AlphaFoldDB" id="A0A1Q2ZZT8"/>
<keyword evidence="3" id="KW-0808">Transferase</keyword>
<feature type="domain" description="Pyridoxamine kinase/Phosphomethylpyrimidine kinase" evidence="7">
    <location>
        <begin position="85"/>
        <end position="237"/>
    </location>
</feature>
<sequence length="315" mass="34965">MVFNRDAMTRISTRKVLSIQSHVVHGYVGNKAATFPLQYQGWDVDALNTVQFSNHPGYGHFTGFRYDAGHLCEILEQGLAKSLEIQYDAVLMGYLPGVESLRKIGEAVGEMSARDPNLKWVLDPVLGDNGKLYVSGENVDAYKQILRHNKIHLVTPNQFEMETLTGVKIQDLESLKSSIEQFQKLYPRVNKIVVTSLELKNGYICACCDGGKIQYASVPRINAHFSGTGDLFSALLLNALVPPAGQTPPTLAQALLLVISLVDLILRRTLELSLSKDDVLPVTINDLKLIQCRDLLVGKHQNKELDAQIRLVDLN</sequence>
<protein>
    <recommendedName>
        <fullName evidence="2">pyridoxal kinase</fullName>
        <ecNumber evidence="2">2.7.1.35</ecNumber>
    </recommendedName>
</protein>
<dbReference type="EMBL" id="BDGX01000014">
    <property type="protein sequence ID" value="GAV48946.1"/>
    <property type="molecule type" value="Genomic_DNA"/>
</dbReference>
<dbReference type="InterPro" id="IPR029056">
    <property type="entry name" value="Ribokinase-like"/>
</dbReference>
<keyword evidence="6" id="KW-0067">ATP-binding</keyword>
<dbReference type="PANTHER" id="PTHR10534">
    <property type="entry name" value="PYRIDOXAL KINASE"/>
    <property type="match status" value="1"/>
</dbReference>
<dbReference type="CDD" id="cd01173">
    <property type="entry name" value="pyridoxal_pyridoxamine_kinase"/>
    <property type="match status" value="1"/>
</dbReference>
<dbReference type="PANTHER" id="PTHR10534:SF12">
    <property type="entry name" value="PYRIDOXAL KINASE BUD17-RELATED"/>
    <property type="match status" value="1"/>
</dbReference>
<dbReference type="GO" id="GO:0008478">
    <property type="term" value="F:pyridoxal kinase activity"/>
    <property type="evidence" value="ECO:0007669"/>
    <property type="project" value="UniProtKB-EC"/>
</dbReference>
<evidence type="ECO:0000256" key="6">
    <source>
        <dbReference type="ARBA" id="ARBA00022840"/>
    </source>
</evidence>
<dbReference type="Proteomes" id="UP000187013">
    <property type="component" value="Unassembled WGS sequence"/>
</dbReference>
<organism evidence="8 9">
    <name type="scientific">Zygosaccharomyces rouxii</name>
    <dbReference type="NCBI Taxonomy" id="4956"/>
    <lineage>
        <taxon>Eukaryota</taxon>
        <taxon>Fungi</taxon>
        <taxon>Dikarya</taxon>
        <taxon>Ascomycota</taxon>
        <taxon>Saccharomycotina</taxon>
        <taxon>Saccharomycetes</taxon>
        <taxon>Saccharomycetales</taxon>
        <taxon>Saccharomycetaceae</taxon>
        <taxon>Zygosaccharomyces</taxon>
    </lineage>
</organism>
<dbReference type="InterPro" id="IPR013749">
    <property type="entry name" value="PM/HMP-P_kinase-1"/>
</dbReference>
<evidence type="ECO:0000256" key="4">
    <source>
        <dbReference type="ARBA" id="ARBA00022741"/>
    </source>
</evidence>
<keyword evidence="5" id="KW-0418">Kinase</keyword>
<evidence type="ECO:0000313" key="8">
    <source>
        <dbReference type="EMBL" id="GAV48946.1"/>
    </source>
</evidence>
<dbReference type="GO" id="GO:0009443">
    <property type="term" value="P:pyridoxal 5'-phosphate salvage"/>
    <property type="evidence" value="ECO:0007669"/>
    <property type="project" value="InterPro"/>
</dbReference>